<reference evidence="2 3" key="1">
    <citation type="submission" date="2018-03" db="EMBL/GenBank/DDBJ databases">
        <title>The draft genome of Mesorhizobium soli JCM 19897.</title>
        <authorList>
            <person name="Li L."/>
            <person name="Liu L."/>
            <person name="Liang L."/>
            <person name="Wang T."/>
            <person name="Zhang X."/>
        </authorList>
    </citation>
    <scope>NUCLEOTIDE SEQUENCE [LARGE SCALE GENOMIC DNA]</scope>
    <source>
        <strain evidence="2 3">JCM 19897</strain>
    </source>
</reference>
<dbReference type="Pfam" id="PF06527">
    <property type="entry name" value="TniQ"/>
    <property type="match status" value="1"/>
</dbReference>
<gene>
    <name evidence="2" type="ORF">C7I85_29475</name>
</gene>
<evidence type="ECO:0000313" key="3">
    <source>
        <dbReference type="Proteomes" id="UP000240653"/>
    </source>
</evidence>
<protein>
    <recommendedName>
        <fullName evidence="1">TniQ domain-containing protein</fullName>
    </recommendedName>
</protein>
<proteinExistence type="predicted"/>
<dbReference type="Proteomes" id="UP000240653">
    <property type="component" value="Unassembled WGS sequence"/>
</dbReference>
<keyword evidence="3" id="KW-1185">Reference proteome</keyword>
<evidence type="ECO:0000313" key="2">
    <source>
        <dbReference type="EMBL" id="PSJ51434.1"/>
    </source>
</evidence>
<accession>A0A2P7RMI5</accession>
<dbReference type="InterPro" id="IPR009492">
    <property type="entry name" value="TniQ"/>
</dbReference>
<dbReference type="EMBL" id="PXYL01000038">
    <property type="protein sequence ID" value="PSJ51434.1"/>
    <property type="molecule type" value="Genomic_DNA"/>
</dbReference>
<dbReference type="OrthoDB" id="7872036at2"/>
<sequence length="542" mass="59461">MQRFDPVSGARPPPNSARLVIRRDPLPWESGLGWLLWLTEANGYNSPASIVSGGLTTDRDTFRTALSNATTVPVEDILDKFHSKRGHRDCVCLPAGRGAVWMTSRKRPKVCPACISAGLIPAVWDITLWAACPIHRCWMVRKCPQCGSEISWLRPGPDRCGAKGCDGRYSDAKKQGVSDQVAELMLLMGAAARLPGMPRPSALMEAFGALDLADILRLVALVAMPHEVLERTHRLASNRWLNTFDPEEVIDCAAGVLYDWPHNLHRFHARLRRTSSAPEDTTTKSTYPGLWRLTQGRGLSFCPESIRKILLPPLKALIDPLPGRRMRVAPFAERQQDSAPSWISTYDAAARLGLAPSALLLMARRQILRGEFCAHGSRTLLYLRAADVAKLLAEREPSAGKDRILSIVAAREFLGLGKGPFQVLTRRGIIQLTPYSIRSGNDLRPRFSLRPGIRQGGLEAIISLFEKASLSRSEGAVPLGRAVKSLSTHGVNMADVVELVRQGAIDPSVIDPSASNLRRFGLCVSDLKAAYWARCQTNAAPS</sequence>
<comment type="caution">
    <text evidence="2">The sequence shown here is derived from an EMBL/GenBank/DDBJ whole genome shotgun (WGS) entry which is preliminary data.</text>
</comment>
<name>A0A2P7RMI5_9HYPH</name>
<dbReference type="AlphaFoldDB" id="A0A2P7RMI5"/>
<evidence type="ECO:0000259" key="1">
    <source>
        <dbReference type="Pfam" id="PF06527"/>
    </source>
</evidence>
<feature type="domain" description="TniQ" evidence="1">
    <location>
        <begin position="21"/>
        <end position="137"/>
    </location>
</feature>
<organism evidence="2 3">
    <name type="scientific">Pseudaminobacter soli</name>
    <name type="common">ex Li et al. 2025</name>
    <dbReference type="NCBI Taxonomy" id="1295366"/>
    <lineage>
        <taxon>Bacteria</taxon>
        <taxon>Pseudomonadati</taxon>
        <taxon>Pseudomonadota</taxon>
        <taxon>Alphaproteobacteria</taxon>
        <taxon>Hyphomicrobiales</taxon>
        <taxon>Phyllobacteriaceae</taxon>
        <taxon>Pseudaminobacter</taxon>
    </lineage>
</organism>